<proteinExistence type="predicted"/>
<dbReference type="Pfam" id="PF07035">
    <property type="entry name" value="RMC1_C"/>
    <property type="match status" value="1"/>
</dbReference>
<dbReference type="GO" id="GO:0010506">
    <property type="term" value="P:regulation of autophagy"/>
    <property type="evidence" value="ECO:0007669"/>
    <property type="project" value="InterPro"/>
</dbReference>
<protein>
    <recommendedName>
        <fullName evidence="1">Mic1 domain-containing protein</fullName>
    </recommendedName>
</protein>
<dbReference type="InterPro" id="IPR009755">
    <property type="entry name" value="RMC1_C"/>
</dbReference>
<sequence>MIPEKKRLIDFLLFRRDSKKVILSVIKSALMPGQQLGLATIAQMFDKFNTVCRSHLDFQQQSSTQFVEGAGKPIPVHFYNGGRILIQQPDLYTHVLSPCAENKEIPYKFIVAVLVEYIRSLNQYHIPVQTEDQSGIHYNARRDRWGTIDNIKTWTGMDLNQLIRTADMNCGKLVSCHHVAPRALKLWDIDS</sequence>
<dbReference type="GO" id="GO:0035658">
    <property type="term" value="C:Mon1-Ccz1 complex"/>
    <property type="evidence" value="ECO:0007669"/>
    <property type="project" value="InterPro"/>
</dbReference>
<dbReference type="OrthoDB" id="26384at2759"/>
<evidence type="ECO:0000259" key="1">
    <source>
        <dbReference type="Pfam" id="PF07035"/>
    </source>
</evidence>
<dbReference type="STRING" id="307972.A0A2G8L671"/>
<dbReference type="PANTHER" id="PTHR12897:SF4">
    <property type="entry name" value="REGULATOR OF MON1-CCZ1 COMPLEX"/>
    <property type="match status" value="1"/>
</dbReference>
<dbReference type="InterPro" id="IPR040371">
    <property type="entry name" value="RMC1"/>
</dbReference>
<dbReference type="Proteomes" id="UP000230750">
    <property type="component" value="Unassembled WGS sequence"/>
</dbReference>
<keyword evidence="3" id="KW-1185">Reference proteome</keyword>
<accession>A0A2G8L671</accession>
<dbReference type="GO" id="GO:0005765">
    <property type="term" value="C:lysosomal membrane"/>
    <property type="evidence" value="ECO:0007669"/>
    <property type="project" value="TreeGrafter"/>
</dbReference>
<evidence type="ECO:0000313" key="3">
    <source>
        <dbReference type="Proteomes" id="UP000230750"/>
    </source>
</evidence>
<organism evidence="2 3">
    <name type="scientific">Stichopus japonicus</name>
    <name type="common">Sea cucumber</name>
    <dbReference type="NCBI Taxonomy" id="307972"/>
    <lineage>
        <taxon>Eukaryota</taxon>
        <taxon>Metazoa</taxon>
        <taxon>Echinodermata</taxon>
        <taxon>Eleutherozoa</taxon>
        <taxon>Echinozoa</taxon>
        <taxon>Holothuroidea</taxon>
        <taxon>Aspidochirotacea</taxon>
        <taxon>Aspidochirotida</taxon>
        <taxon>Stichopodidae</taxon>
        <taxon>Apostichopus</taxon>
    </lineage>
</organism>
<gene>
    <name evidence="2" type="ORF">BSL78_07391</name>
</gene>
<reference evidence="2 3" key="1">
    <citation type="journal article" date="2017" name="PLoS Biol.">
        <title>The sea cucumber genome provides insights into morphological evolution and visceral regeneration.</title>
        <authorList>
            <person name="Zhang X."/>
            <person name="Sun L."/>
            <person name="Yuan J."/>
            <person name="Sun Y."/>
            <person name="Gao Y."/>
            <person name="Zhang L."/>
            <person name="Li S."/>
            <person name="Dai H."/>
            <person name="Hamel J.F."/>
            <person name="Liu C."/>
            <person name="Yu Y."/>
            <person name="Liu S."/>
            <person name="Lin W."/>
            <person name="Guo K."/>
            <person name="Jin S."/>
            <person name="Xu P."/>
            <person name="Storey K.B."/>
            <person name="Huan P."/>
            <person name="Zhang T."/>
            <person name="Zhou Y."/>
            <person name="Zhang J."/>
            <person name="Lin C."/>
            <person name="Li X."/>
            <person name="Xing L."/>
            <person name="Huo D."/>
            <person name="Sun M."/>
            <person name="Wang L."/>
            <person name="Mercier A."/>
            <person name="Li F."/>
            <person name="Yang H."/>
            <person name="Xiang J."/>
        </authorList>
    </citation>
    <scope>NUCLEOTIDE SEQUENCE [LARGE SCALE GENOMIC DNA]</scope>
    <source>
        <strain evidence="2">Shaxun</strain>
        <tissue evidence="2">Muscle</tissue>
    </source>
</reference>
<feature type="domain" description="Mic1" evidence="1">
    <location>
        <begin position="15"/>
        <end position="130"/>
    </location>
</feature>
<name>A0A2G8L671_STIJA</name>
<dbReference type="EMBL" id="MRZV01000204">
    <property type="protein sequence ID" value="PIK55685.1"/>
    <property type="molecule type" value="Genomic_DNA"/>
</dbReference>
<comment type="caution">
    <text evidence="2">The sequence shown here is derived from an EMBL/GenBank/DDBJ whole genome shotgun (WGS) entry which is preliminary data.</text>
</comment>
<evidence type="ECO:0000313" key="2">
    <source>
        <dbReference type="EMBL" id="PIK55685.1"/>
    </source>
</evidence>
<dbReference type="PANTHER" id="PTHR12897">
    <property type="entry name" value="COLON CANCER-ASSOCIATED PROTEIN MIC1"/>
    <property type="match status" value="1"/>
</dbReference>
<dbReference type="GO" id="GO:0031902">
    <property type="term" value="C:late endosome membrane"/>
    <property type="evidence" value="ECO:0007669"/>
    <property type="project" value="TreeGrafter"/>
</dbReference>
<dbReference type="AlphaFoldDB" id="A0A2G8L671"/>